<keyword evidence="4 6" id="KW-1133">Transmembrane helix</keyword>
<comment type="caution">
    <text evidence="7">The sequence shown here is derived from an EMBL/GenBank/DDBJ whole genome shotgun (WGS) entry which is preliminary data.</text>
</comment>
<dbReference type="PANTHER" id="PTHR33545">
    <property type="entry name" value="UPF0750 MEMBRANE PROTEIN YITT-RELATED"/>
    <property type="match status" value="1"/>
</dbReference>
<evidence type="ECO:0000313" key="7">
    <source>
        <dbReference type="EMBL" id="NMW85744.1"/>
    </source>
</evidence>
<feature type="transmembrane region" description="Helical" evidence="6">
    <location>
        <begin position="76"/>
        <end position="97"/>
    </location>
</feature>
<feature type="transmembrane region" description="Helical" evidence="6">
    <location>
        <begin position="173"/>
        <end position="190"/>
    </location>
</feature>
<protein>
    <recommendedName>
        <fullName evidence="9">BCR, YitT family</fullName>
    </recommendedName>
</protein>
<dbReference type="AlphaFoldDB" id="A0A848RNM8"/>
<evidence type="ECO:0000256" key="3">
    <source>
        <dbReference type="ARBA" id="ARBA00022692"/>
    </source>
</evidence>
<name>A0A848RNM8_9FIRM</name>
<reference evidence="7" key="1">
    <citation type="submission" date="2020-04" db="EMBL/GenBank/DDBJ databases">
        <title>Peptoniphilus sp. nov. isolated from swine feces.</title>
        <authorList>
            <person name="Ryu S.W."/>
        </authorList>
    </citation>
    <scope>NUCLEOTIDE SEQUENCE [LARGE SCALE GENOMIC DNA]</scope>
    <source>
        <strain evidence="7">AGMB00490</strain>
    </source>
</reference>
<dbReference type="Pfam" id="PF02588">
    <property type="entry name" value="YitT_membrane"/>
    <property type="match status" value="1"/>
</dbReference>
<dbReference type="EMBL" id="JABDSR010000011">
    <property type="protein sequence ID" value="NMW85744.1"/>
    <property type="molecule type" value="Genomic_DNA"/>
</dbReference>
<feature type="transmembrane region" description="Helical" evidence="6">
    <location>
        <begin position="103"/>
        <end position="125"/>
    </location>
</feature>
<keyword evidence="8" id="KW-1185">Reference proteome</keyword>
<feature type="transmembrane region" description="Helical" evidence="6">
    <location>
        <begin position="12"/>
        <end position="28"/>
    </location>
</feature>
<dbReference type="PANTHER" id="PTHR33545:SF5">
    <property type="entry name" value="UPF0750 MEMBRANE PROTEIN YITT"/>
    <property type="match status" value="1"/>
</dbReference>
<keyword evidence="5 6" id="KW-0472">Membrane</keyword>
<feature type="transmembrane region" description="Helical" evidence="6">
    <location>
        <begin position="48"/>
        <end position="69"/>
    </location>
</feature>
<evidence type="ECO:0000256" key="4">
    <source>
        <dbReference type="ARBA" id="ARBA00022989"/>
    </source>
</evidence>
<dbReference type="GO" id="GO:0005886">
    <property type="term" value="C:plasma membrane"/>
    <property type="evidence" value="ECO:0007669"/>
    <property type="project" value="UniProtKB-SubCell"/>
</dbReference>
<evidence type="ECO:0008006" key="9">
    <source>
        <dbReference type="Google" id="ProtNLM"/>
    </source>
</evidence>
<keyword evidence="2" id="KW-1003">Cell membrane</keyword>
<keyword evidence="3 6" id="KW-0812">Transmembrane</keyword>
<evidence type="ECO:0000256" key="2">
    <source>
        <dbReference type="ARBA" id="ARBA00022475"/>
    </source>
</evidence>
<evidence type="ECO:0000313" key="8">
    <source>
        <dbReference type="Proteomes" id="UP000568273"/>
    </source>
</evidence>
<evidence type="ECO:0000256" key="6">
    <source>
        <dbReference type="SAM" id="Phobius"/>
    </source>
</evidence>
<dbReference type="RefSeq" id="WP_169969995.1">
    <property type="nucleotide sequence ID" value="NZ_JABDSR010000011.1"/>
</dbReference>
<dbReference type="Proteomes" id="UP000568273">
    <property type="component" value="Unassembled WGS sequence"/>
</dbReference>
<evidence type="ECO:0000256" key="1">
    <source>
        <dbReference type="ARBA" id="ARBA00004651"/>
    </source>
</evidence>
<feature type="transmembrane region" description="Helical" evidence="6">
    <location>
        <begin position="146"/>
        <end position="167"/>
    </location>
</feature>
<organism evidence="7 8">
    <name type="scientific">Peptoniphilus faecalis</name>
    <dbReference type="NCBI Taxonomy" id="2731255"/>
    <lineage>
        <taxon>Bacteria</taxon>
        <taxon>Bacillati</taxon>
        <taxon>Bacillota</taxon>
        <taxon>Tissierellia</taxon>
        <taxon>Tissierellales</taxon>
        <taxon>Peptoniphilaceae</taxon>
        <taxon>Peptoniphilus</taxon>
    </lineage>
</organism>
<comment type="subcellular location">
    <subcellularLocation>
        <location evidence="1">Cell membrane</location>
        <topology evidence="1">Multi-pass membrane protein</topology>
    </subcellularLocation>
</comment>
<sequence>MKNKKIIKELMVLAIACLLYSLSVVLFIDPAQIIPGSVTGVGVVLKAAFGFPIGLVSIIINVPLLIFGYSKLGKKFLIYTVLTVILTSTTMDLFANMKPFTNNIMLASIFGGIIMGIGLGMILKLGSSTGGTTVVGRLVTRKRPSIPIGDILLIVDFIIIVLGSVVLKNSETLLYSIINLYICVKFINIVDEFEKRRFEMIIFTKIKIEETPLNEQIEKFDRNNGYYHIYCKKNKADKIFETLRSLDAEIEAYYFDVKKMN</sequence>
<proteinExistence type="predicted"/>
<dbReference type="InterPro" id="IPR051461">
    <property type="entry name" value="UPF0750_membrane"/>
</dbReference>
<dbReference type="InterPro" id="IPR003740">
    <property type="entry name" value="YitT"/>
</dbReference>
<gene>
    <name evidence="7" type="ORF">HKO22_08350</name>
</gene>
<evidence type="ECO:0000256" key="5">
    <source>
        <dbReference type="ARBA" id="ARBA00023136"/>
    </source>
</evidence>
<accession>A0A848RNM8</accession>